<dbReference type="EMBL" id="LLXI01009602">
    <property type="protein sequence ID" value="PKY63276.1"/>
    <property type="molecule type" value="Genomic_DNA"/>
</dbReference>
<comment type="caution">
    <text evidence="1">The sequence shown here is derived from an EMBL/GenBank/DDBJ whole genome shotgun (WGS) entry which is preliminary data.</text>
</comment>
<evidence type="ECO:0000313" key="1">
    <source>
        <dbReference type="EMBL" id="PKY63276.1"/>
    </source>
</evidence>
<gene>
    <name evidence="1" type="ORF">RhiirA4_491628</name>
</gene>
<dbReference type="Proteomes" id="UP000234323">
    <property type="component" value="Unassembled WGS sequence"/>
</dbReference>
<keyword evidence="2" id="KW-1185">Reference proteome</keyword>
<dbReference type="AlphaFoldDB" id="A0A2I1HWS0"/>
<accession>A0A2I1HWS0</accession>
<reference evidence="1 2" key="1">
    <citation type="submission" date="2015-10" db="EMBL/GenBank/DDBJ databases">
        <title>Genome analyses suggest a sexual origin of heterokaryosis in a supposedly ancient asexual fungus.</title>
        <authorList>
            <person name="Ropars J."/>
            <person name="Sedzielewska K."/>
            <person name="Noel J."/>
            <person name="Charron P."/>
            <person name="Farinelli L."/>
            <person name="Marton T."/>
            <person name="Kruger M."/>
            <person name="Pelin A."/>
            <person name="Brachmann A."/>
            <person name="Corradi N."/>
        </authorList>
    </citation>
    <scope>NUCLEOTIDE SEQUENCE [LARGE SCALE GENOMIC DNA]</scope>
    <source>
        <strain evidence="1 2">A4</strain>
    </source>
</reference>
<protein>
    <submittedName>
        <fullName evidence="1">Uncharacterized protein</fullName>
    </submittedName>
</protein>
<name>A0A2I1HWS0_9GLOM</name>
<organism evidence="1 2">
    <name type="scientific">Rhizophagus irregularis</name>
    <dbReference type="NCBI Taxonomy" id="588596"/>
    <lineage>
        <taxon>Eukaryota</taxon>
        <taxon>Fungi</taxon>
        <taxon>Fungi incertae sedis</taxon>
        <taxon>Mucoromycota</taxon>
        <taxon>Glomeromycotina</taxon>
        <taxon>Glomeromycetes</taxon>
        <taxon>Glomerales</taxon>
        <taxon>Glomeraceae</taxon>
        <taxon>Rhizophagus</taxon>
    </lineage>
</organism>
<sequence>MAFFLSTFSMSMLGSIPRELCKTCIVAVEKFVSNFGIASFGTGLLPNSSTLAVLKEYFIIDMNNIYQAGDADSTV</sequence>
<evidence type="ECO:0000313" key="2">
    <source>
        <dbReference type="Proteomes" id="UP000234323"/>
    </source>
</evidence>
<proteinExistence type="predicted"/>